<evidence type="ECO:0000256" key="6">
    <source>
        <dbReference type="ARBA" id="ARBA00023163"/>
    </source>
</evidence>
<name>A0A1G6BI49_9HYPH</name>
<dbReference type="Pfam" id="PF13362">
    <property type="entry name" value="Toprim_3"/>
    <property type="match status" value="1"/>
</dbReference>
<dbReference type="InterPro" id="IPR055570">
    <property type="entry name" value="DUF7146"/>
</dbReference>
<dbReference type="GO" id="GO:0016779">
    <property type="term" value="F:nucleotidyltransferase activity"/>
    <property type="evidence" value="ECO:0007669"/>
    <property type="project" value="UniProtKB-KW"/>
</dbReference>
<sequence length="296" mass="31375">MNAAAISRALGGRRTGRTWMACCPAHDDTSPSLAICDGDDGRVLVRCHAGCSQEAVISALRQKGLWEATDRPLLQRSRTTPVQRSNDADSRKRGELAMTIWTSARPAGGTLVETYLASRGLRIETPPTLRFHPSLKHPAGDRWPAMVALVTRGADDTPVGIHRTFLAPDGSGKAPVMPQKMMLGPCRGGAVRLGTGTDRLMVGEGIETCLAAMQATGRPAWAALSTSGLRGLVLPDDIREVAILADGDPPGETAARDAARRWSREGRDIGIARAPAGMDFNDVLGVGGSDGLEERP</sequence>
<dbReference type="CDD" id="cd01029">
    <property type="entry name" value="TOPRIM_primases"/>
    <property type="match status" value="1"/>
</dbReference>
<dbReference type="SUPFAM" id="SSF57783">
    <property type="entry name" value="Zinc beta-ribbon"/>
    <property type="match status" value="1"/>
</dbReference>
<dbReference type="GO" id="GO:0008270">
    <property type="term" value="F:zinc ion binding"/>
    <property type="evidence" value="ECO:0007669"/>
    <property type="project" value="InterPro"/>
</dbReference>
<dbReference type="InterPro" id="IPR036977">
    <property type="entry name" value="DNA_primase_Znf_CHC2"/>
</dbReference>
<proteinExistence type="predicted"/>
<keyword evidence="6" id="KW-0804">Transcription</keyword>
<dbReference type="InterPro" id="IPR034154">
    <property type="entry name" value="TOPRIM_DnaG/twinkle"/>
</dbReference>
<feature type="domain" description="Toprim" evidence="7">
    <location>
        <begin position="200"/>
        <end position="290"/>
    </location>
</feature>
<dbReference type="OrthoDB" id="34187at2"/>
<protein>
    <submittedName>
        <fullName evidence="9">Toprim domain-containing protein</fullName>
    </submittedName>
</protein>
<evidence type="ECO:0000259" key="7">
    <source>
        <dbReference type="Pfam" id="PF13362"/>
    </source>
</evidence>
<dbReference type="Gene3D" id="3.40.1360.10">
    <property type="match status" value="1"/>
</dbReference>
<evidence type="ECO:0000256" key="1">
    <source>
        <dbReference type="ARBA" id="ARBA00022478"/>
    </source>
</evidence>
<dbReference type="GO" id="GO:1990077">
    <property type="term" value="C:primosome complex"/>
    <property type="evidence" value="ECO:0007669"/>
    <property type="project" value="UniProtKB-KW"/>
</dbReference>
<dbReference type="Gene3D" id="3.90.580.10">
    <property type="entry name" value="Zinc finger, CHC2-type domain"/>
    <property type="match status" value="1"/>
</dbReference>
<dbReference type="GO" id="GO:0003677">
    <property type="term" value="F:DNA binding"/>
    <property type="evidence" value="ECO:0007669"/>
    <property type="project" value="InterPro"/>
</dbReference>
<dbReference type="GO" id="GO:0000428">
    <property type="term" value="C:DNA-directed RNA polymerase complex"/>
    <property type="evidence" value="ECO:0007669"/>
    <property type="project" value="UniProtKB-KW"/>
</dbReference>
<dbReference type="Proteomes" id="UP000199071">
    <property type="component" value="Unassembled WGS sequence"/>
</dbReference>
<gene>
    <name evidence="9" type="ORF">SAMN02982931_01478</name>
</gene>
<evidence type="ECO:0000256" key="2">
    <source>
        <dbReference type="ARBA" id="ARBA00022515"/>
    </source>
</evidence>
<keyword evidence="10" id="KW-1185">Reference proteome</keyword>
<organism evidence="9 10">
    <name type="scientific">Bauldia litoralis</name>
    <dbReference type="NCBI Taxonomy" id="665467"/>
    <lineage>
        <taxon>Bacteria</taxon>
        <taxon>Pseudomonadati</taxon>
        <taxon>Pseudomonadota</taxon>
        <taxon>Alphaproteobacteria</taxon>
        <taxon>Hyphomicrobiales</taxon>
        <taxon>Kaistiaceae</taxon>
        <taxon>Bauldia</taxon>
    </lineage>
</organism>
<keyword evidence="1" id="KW-0240">DNA-directed RNA polymerase</keyword>
<feature type="domain" description="DUF7146" evidence="8">
    <location>
        <begin position="92"/>
        <end position="193"/>
    </location>
</feature>
<evidence type="ECO:0000313" key="9">
    <source>
        <dbReference type="EMBL" id="SDB20263.1"/>
    </source>
</evidence>
<dbReference type="GO" id="GO:0006269">
    <property type="term" value="P:DNA replication, synthesis of primer"/>
    <property type="evidence" value="ECO:0007669"/>
    <property type="project" value="UniProtKB-KW"/>
</dbReference>
<dbReference type="AlphaFoldDB" id="A0A1G6BI49"/>
<evidence type="ECO:0000259" key="8">
    <source>
        <dbReference type="Pfam" id="PF23639"/>
    </source>
</evidence>
<reference evidence="9 10" key="1">
    <citation type="submission" date="2016-10" db="EMBL/GenBank/DDBJ databases">
        <authorList>
            <person name="de Groot N.N."/>
        </authorList>
    </citation>
    <scope>NUCLEOTIDE SEQUENCE [LARGE SCALE GENOMIC DNA]</scope>
    <source>
        <strain evidence="9 10">ATCC 35022</strain>
    </source>
</reference>
<dbReference type="STRING" id="665467.SAMN02982931_01478"/>
<dbReference type="RefSeq" id="WP_090875785.1">
    <property type="nucleotide sequence ID" value="NZ_FMXQ01000003.1"/>
</dbReference>
<accession>A0A1G6BI49</accession>
<dbReference type="EMBL" id="FMXQ01000003">
    <property type="protein sequence ID" value="SDB20263.1"/>
    <property type="molecule type" value="Genomic_DNA"/>
</dbReference>
<keyword evidence="4" id="KW-0548">Nucleotidyltransferase</keyword>
<dbReference type="Pfam" id="PF23639">
    <property type="entry name" value="DUF7146"/>
    <property type="match status" value="1"/>
</dbReference>
<dbReference type="InterPro" id="IPR006171">
    <property type="entry name" value="TOPRIM_dom"/>
</dbReference>
<keyword evidence="3" id="KW-0808">Transferase</keyword>
<evidence type="ECO:0000313" key="10">
    <source>
        <dbReference type="Proteomes" id="UP000199071"/>
    </source>
</evidence>
<evidence type="ECO:0000256" key="4">
    <source>
        <dbReference type="ARBA" id="ARBA00022695"/>
    </source>
</evidence>
<keyword evidence="5" id="KW-0235">DNA replication</keyword>
<evidence type="ECO:0000256" key="3">
    <source>
        <dbReference type="ARBA" id="ARBA00022679"/>
    </source>
</evidence>
<dbReference type="SUPFAM" id="SSF56731">
    <property type="entry name" value="DNA primase core"/>
    <property type="match status" value="1"/>
</dbReference>
<keyword evidence="2" id="KW-0639">Primosome</keyword>
<evidence type="ECO:0000256" key="5">
    <source>
        <dbReference type="ARBA" id="ARBA00022705"/>
    </source>
</evidence>